<dbReference type="RefSeq" id="WP_184202196.1">
    <property type="nucleotide sequence ID" value="NZ_JACHGW010000004.1"/>
</dbReference>
<feature type="transmembrane region" description="Helical" evidence="1">
    <location>
        <begin position="186"/>
        <end position="204"/>
    </location>
</feature>
<proteinExistence type="predicted"/>
<keyword evidence="1" id="KW-0812">Transmembrane</keyword>
<feature type="transmembrane region" description="Helical" evidence="1">
    <location>
        <begin position="36"/>
        <end position="56"/>
    </location>
</feature>
<feature type="transmembrane region" description="Helical" evidence="1">
    <location>
        <begin position="81"/>
        <end position="99"/>
    </location>
</feature>
<organism evidence="2 3">
    <name type="scientific">Armatimonas rosea</name>
    <dbReference type="NCBI Taxonomy" id="685828"/>
    <lineage>
        <taxon>Bacteria</taxon>
        <taxon>Bacillati</taxon>
        <taxon>Armatimonadota</taxon>
        <taxon>Armatimonadia</taxon>
        <taxon>Armatimonadales</taxon>
        <taxon>Armatimonadaceae</taxon>
        <taxon>Armatimonas</taxon>
    </lineage>
</organism>
<feature type="transmembrane region" description="Helical" evidence="1">
    <location>
        <begin position="300"/>
        <end position="318"/>
    </location>
</feature>
<evidence type="ECO:0000313" key="2">
    <source>
        <dbReference type="EMBL" id="MBB6052692.1"/>
    </source>
</evidence>
<evidence type="ECO:0000313" key="3">
    <source>
        <dbReference type="Proteomes" id="UP000520814"/>
    </source>
</evidence>
<accession>A0A7W9STR7</accession>
<protein>
    <submittedName>
        <fullName evidence="2">Uncharacterized protein</fullName>
    </submittedName>
</protein>
<feature type="transmembrane region" description="Helical" evidence="1">
    <location>
        <begin position="12"/>
        <end position="30"/>
    </location>
</feature>
<dbReference type="EMBL" id="JACHGW010000004">
    <property type="protein sequence ID" value="MBB6052692.1"/>
    <property type="molecule type" value="Genomic_DNA"/>
</dbReference>
<dbReference type="AlphaFoldDB" id="A0A7W9STR7"/>
<keyword evidence="1" id="KW-0472">Membrane</keyword>
<comment type="caution">
    <text evidence="2">The sequence shown here is derived from an EMBL/GenBank/DDBJ whole genome shotgun (WGS) entry which is preliminary data.</text>
</comment>
<dbReference type="Proteomes" id="UP000520814">
    <property type="component" value="Unassembled WGS sequence"/>
</dbReference>
<gene>
    <name evidence="2" type="ORF">HNQ39_004513</name>
</gene>
<evidence type="ECO:0000256" key="1">
    <source>
        <dbReference type="SAM" id="Phobius"/>
    </source>
</evidence>
<reference evidence="2 3" key="1">
    <citation type="submission" date="2020-08" db="EMBL/GenBank/DDBJ databases">
        <title>Genomic Encyclopedia of Type Strains, Phase IV (KMG-IV): sequencing the most valuable type-strain genomes for metagenomic binning, comparative biology and taxonomic classification.</title>
        <authorList>
            <person name="Goeker M."/>
        </authorList>
    </citation>
    <scope>NUCLEOTIDE SEQUENCE [LARGE SCALE GENOMIC DNA]</scope>
    <source>
        <strain evidence="2 3">DSM 23562</strain>
    </source>
</reference>
<sequence length="340" mass="38965">MRPRWIVSARYDLAFFIGSCVLTFAFYGLYRAAHHLGFFLHGDSILITYFFFTALFDHPHIFQTFARTHADRTEFQKRKGLYTWGLAGFIAVGFIGVALKLEAYLIVGAAIYGTWHIIKQHYGFLKIYKALNDDRAPLDNWLDGLTYFTGMFACFFQDYGDVRGPLVVYGSVSVRVPNLPGDWGEGLWVVFLVLLTLFGFRQVGRAMLGQRVNLPKILLMLSALGTHYFVFFVTATPFLVAEALETAFHDVQYHAWMAHYEKRRFPGIRHVALKWGLTALAYGLIVGVIEIKGLLAPESWAMWAFIPFTMVVIFHYFVDGLIWRIRDYPELGTLLLKPNN</sequence>
<name>A0A7W9STR7_ARMRO</name>
<keyword evidence="1" id="KW-1133">Transmembrane helix</keyword>
<keyword evidence="3" id="KW-1185">Reference proteome</keyword>
<feature type="transmembrane region" description="Helical" evidence="1">
    <location>
        <begin position="216"/>
        <end position="240"/>
    </location>
</feature>